<dbReference type="GO" id="GO:0016020">
    <property type="term" value="C:membrane"/>
    <property type="evidence" value="ECO:0007669"/>
    <property type="project" value="UniProtKB-SubCell"/>
</dbReference>
<feature type="transmembrane region" description="Helical" evidence="5">
    <location>
        <begin position="72"/>
        <end position="93"/>
    </location>
</feature>
<evidence type="ECO:0000313" key="6">
    <source>
        <dbReference type="EMBL" id="MBO8441471.1"/>
    </source>
</evidence>
<name>A0A9D9E5C9_9LACO</name>
<proteinExistence type="predicted"/>
<sequence length="171" mass="19987">MSLVIIVSLLLSFKHGYNKGFVVELFNTFSFFIIIFCVRFITPYLVKVFNNVIPSSQISINTHLYNNQINHFWYSGIVFLFLLILGLFIFRLIKKPLIFLSKIPVIHLFNKIIGGLLSFVIMYVLIFFILNVISVVPIPYLQQLIVKSPLSLLILHQTPILSTKIYYWWLN</sequence>
<dbReference type="PANTHER" id="PTHR37306">
    <property type="entry name" value="COLICIN V PRODUCTION PROTEIN"/>
    <property type="match status" value="1"/>
</dbReference>
<evidence type="ECO:0000256" key="1">
    <source>
        <dbReference type="ARBA" id="ARBA00004141"/>
    </source>
</evidence>
<dbReference type="InterPro" id="IPR003825">
    <property type="entry name" value="Colicin-V_CvpA"/>
</dbReference>
<keyword evidence="4 5" id="KW-0472">Membrane</keyword>
<dbReference type="AlphaFoldDB" id="A0A9D9E5C9"/>
<accession>A0A9D9E5C9</accession>
<dbReference type="PANTHER" id="PTHR37306:SF1">
    <property type="entry name" value="COLICIN V PRODUCTION PROTEIN"/>
    <property type="match status" value="1"/>
</dbReference>
<evidence type="ECO:0000256" key="4">
    <source>
        <dbReference type="ARBA" id="ARBA00023136"/>
    </source>
</evidence>
<dbReference type="Proteomes" id="UP000823614">
    <property type="component" value="Unassembled WGS sequence"/>
</dbReference>
<feature type="transmembrane region" description="Helical" evidence="5">
    <location>
        <begin position="26"/>
        <end position="46"/>
    </location>
</feature>
<evidence type="ECO:0000256" key="3">
    <source>
        <dbReference type="ARBA" id="ARBA00022989"/>
    </source>
</evidence>
<evidence type="ECO:0000256" key="5">
    <source>
        <dbReference type="SAM" id="Phobius"/>
    </source>
</evidence>
<protein>
    <submittedName>
        <fullName evidence="6">CvpA family protein</fullName>
    </submittedName>
</protein>
<reference evidence="6" key="2">
    <citation type="journal article" date="2021" name="PeerJ">
        <title>Extensive microbial diversity within the chicken gut microbiome revealed by metagenomics and culture.</title>
        <authorList>
            <person name="Gilroy R."/>
            <person name="Ravi A."/>
            <person name="Getino M."/>
            <person name="Pursley I."/>
            <person name="Horton D.L."/>
            <person name="Alikhan N.F."/>
            <person name="Baker D."/>
            <person name="Gharbi K."/>
            <person name="Hall N."/>
            <person name="Watson M."/>
            <person name="Adriaenssens E.M."/>
            <person name="Foster-Nyarko E."/>
            <person name="Jarju S."/>
            <person name="Secka A."/>
            <person name="Antonio M."/>
            <person name="Oren A."/>
            <person name="Chaudhuri R.R."/>
            <person name="La Ragione R."/>
            <person name="Hildebrand F."/>
            <person name="Pallen M.J."/>
        </authorList>
    </citation>
    <scope>NUCLEOTIDE SEQUENCE</scope>
    <source>
        <strain evidence="6">C6-149</strain>
    </source>
</reference>
<dbReference type="Pfam" id="PF02674">
    <property type="entry name" value="Colicin_V"/>
    <property type="match status" value="1"/>
</dbReference>
<keyword evidence="3 5" id="KW-1133">Transmembrane helix</keyword>
<evidence type="ECO:0000313" key="7">
    <source>
        <dbReference type="Proteomes" id="UP000823614"/>
    </source>
</evidence>
<feature type="transmembrane region" description="Helical" evidence="5">
    <location>
        <begin position="150"/>
        <end position="169"/>
    </location>
</feature>
<dbReference type="GO" id="GO:0009403">
    <property type="term" value="P:toxin biosynthetic process"/>
    <property type="evidence" value="ECO:0007669"/>
    <property type="project" value="InterPro"/>
</dbReference>
<feature type="transmembrane region" description="Helical" evidence="5">
    <location>
        <begin position="113"/>
        <end position="138"/>
    </location>
</feature>
<organism evidence="6 7">
    <name type="scientific">Candidatus Gallilactobacillus intestinavium</name>
    <dbReference type="NCBI Taxonomy" id="2840838"/>
    <lineage>
        <taxon>Bacteria</taxon>
        <taxon>Bacillati</taxon>
        <taxon>Bacillota</taxon>
        <taxon>Bacilli</taxon>
        <taxon>Lactobacillales</taxon>
        <taxon>Lactobacillaceae</taxon>
        <taxon>Lactobacillaceae incertae sedis</taxon>
        <taxon>Candidatus Gallilactobacillus</taxon>
    </lineage>
</organism>
<dbReference type="EMBL" id="JADIMP010000053">
    <property type="protein sequence ID" value="MBO8441471.1"/>
    <property type="molecule type" value="Genomic_DNA"/>
</dbReference>
<comment type="caution">
    <text evidence="6">The sequence shown here is derived from an EMBL/GenBank/DDBJ whole genome shotgun (WGS) entry which is preliminary data.</text>
</comment>
<evidence type="ECO:0000256" key="2">
    <source>
        <dbReference type="ARBA" id="ARBA00022692"/>
    </source>
</evidence>
<keyword evidence="2 5" id="KW-0812">Transmembrane</keyword>
<reference evidence="6" key="1">
    <citation type="submission" date="2020-10" db="EMBL/GenBank/DDBJ databases">
        <authorList>
            <person name="Gilroy R."/>
        </authorList>
    </citation>
    <scope>NUCLEOTIDE SEQUENCE</scope>
    <source>
        <strain evidence="6">C6-149</strain>
    </source>
</reference>
<comment type="subcellular location">
    <subcellularLocation>
        <location evidence="1">Membrane</location>
        <topology evidence="1">Multi-pass membrane protein</topology>
    </subcellularLocation>
</comment>
<gene>
    <name evidence="6" type="ORF">IAA89_03375</name>
</gene>